<keyword evidence="1" id="KW-1133">Transmembrane helix</keyword>
<keyword evidence="3" id="KW-1185">Reference proteome</keyword>
<comment type="caution">
    <text evidence="2">The sequence shown here is derived from an EMBL/GenBank/DDBJ whole genome shotgun (WGS) entry which is preliminary data.</text>
</comment>
<name>A0ABT6Y7J7_9BACT</name>
<organism evidence="2 3">
    <name type="scientific">Flectobacillus roseus</name>
    <dbReference type="NCBI Taxonomy" id="502259"/>
    <lineage>
        <taxon>Bacteria</taxon>
        <taxon>Pseudomonadati</taxon>
        <taxon>Bacteroidota</taxon>
        <taxon>Cytophagia</taxon>
        <taxon>Cytophagales</taxon>
        <taxon>Flectobacillaceae</taxon>
        <taxon>Flectobacillus</taxon>
    </lineage>
</organism>
<evidence type="ECO:0000313" key="2">
    <source>
        <dbReference type="EMBL" id="MDI9859545.1"/>
    </source>
</evidence>
<evidence type="ECO:0000256" key="1">
    <source>
        <dbReference type="SAM" id="Phobius"/>
    </source>
</evidence>
<feature type="transmembrane region" description="Helical" evidence="1">
    <location>
        <begin position="6"/>
        <end position="26"/>
    </location>
</feature>
<dbReference type="RefSeq" id="WP_283344465.1">
    <property type="nucleotide sequence ID" value="NZ_JASHIF010000008.1"/>
</dbReference>
<proteinExistence type="predicted"/>
<gene>
    <name evidence="2" type="ORF">QM524_10010</name>
</gene>
<sequence>MKTISPWVFAGLVIMNIALLVIIWMGHPRGGAPFPHPPFGAPQNGPRLQHVLESKLNFDENQKQAYEVLIHEHRQQIDSLHQAIQEAKRDLYSKGLSQNDSIITQKQNQIANLIAKQEKINFEHFRKVRDKICNPQQKQMLDDMIGEVLEQVSRPPR</sequence>
<dbReference type="EMBL" id="JASHIF010000008">
    <property type="protein sequence ID" value="MDI9859545.1"/>
    <property type="molecule type" value="Genomic_DNA"/>
</dbReference>
<dbReference type="Proteomes" id="UP001236507">
    <property type="component" value="Unassembled WGS sequence"/>
</dbReference>
<evidence type="ECO:0008006" key="4">
    <source>
        <dbReference type="Google" id="ProtNLM"/>
    </source>
</evidence>
<dbReference type="Gene3D" id="1.20.120.1490">
    <property type="match status" value="1"/>
</dbReference>
<accession>A0ABT6Y7J7</accession>
<keyword evidence="1" id="KW-0472">Membrane</keyword>
<protein>
    <recommendedName>
        <fullName evidence="4">Periplasmic heavy metal sensor</fullName>
    </recommendedName>
</protein>
<evidence type="ECO:0000313" key="3">
    <source>
        <dbReference type="Proteomes" id="UP001236507"/>
    </source>
</evidence>
<reference evidence="2 3" key="1">
    <citation type="submission" date="2023-05" db="EMBL/GenBank/DDBJ databases">
        <title>Novel species of genus Flectobacillus isolated from stream in China.</title>
        <authorList>
            <person name="Lu H."/>
        </authorList>
    </citation>
    <scope>NUCLEOTIDE SEQUENCE [LARGE SCALE GENOMIC DNA]</scope>
    <source>
        <strain evidence="2 3">KCTC 42575</strain>
    </source>
</reference>
<keyword evidence="1" id="KW-0812">Transmembrane</keyword>